<protein>
    <recommendedName>
        <fullName evidence="3">LAGLIDADG homing endonuclease</fullName>
    </recommendedName>
</protein>
<name>A0AAW1U3Z9_9CUCU</name>
<proteinExistence type="predicted"/>
<accession>A0AAW1U3Z9</accession>
<evidence type="ECO:0008006" key="3">
    <source>
        <dbReference type="Google" id="ProtNLM"/>
    </source>
</evidence>
<comment type="caution">
    <text evidence="1">The sequence shown here is derived from an EMBL/GenBank/DDBJ whole genome shotgun (WGS) entry which is preliminary data.</text>
</comment>
<dbReference type="AlphaFoldDB" id="A0AAW1U3Z9"/>
<sequence length="105" mass="12359">MLLMKWILGLGKLGYPVTKTQLLESVIKLIKHFGPKNLFKDDHPEKRGYNGFLARHFDISKRIPQSLTTCRALVSEEYIRSWFSKIRRYFVENHLMDVFTMPNAS</sequence>
<keyword evidence="2" id="KW-1185">Reference proteome</keyword>
<evidence type="ECO:0000313" key="1">
    <source>
        <dbReference type="EMBL" id="KAK9877654.1"/>
    </source>
</evidence>
<dbReference type="Proteomes" id="UP001431783">
    <property type="component" value="Unassembled WGS sequence"/>
</dbReference>
<evidence type="ECO:0000313" key="2">
    <source>
        <dbReference type="Proteomes" id="UP001431783"/>
    </source>
</evidence>
<organism evidence="1 2">
    <name type="scientific">Henosepilachna vigintioctopunctata</name>
    <dbReference type="NCBI Taxonomy" id="420089"/>
    <lineage>
        <taxon>Eukaryota</taxon>
        <taxon>Metazoa</taxon>
        <taxon>Ecdysozoa</taxon>
        <taxon>Arthropoda</taxon>
        <taxon>Hexapoda</taxon>
        <taxon>Insecta</taxon>
        <taxon>Pterygota</taxon>
        <taxon>Neoptera</taxon>
        <taxon>Endopterygota</taxon>
        <taxon>Coleoptera</taxon>
        <taxon>Polyphaga</taxon>
        <taxon>Cucujiformia</taxon>
        <taxon>Coccinelloidea</taxon>
        <taxon>Coccinellidae</taxon>
        <taxon>Epilachninae</taxon>
        <taxon>Epilachnini</taxon>
        <taxon>Henosepilachna</taxon>
    </lineage>
</organism>
<dbReference type="EMBL" id="JARQZJ010000043">
    <property type="protein sequence ID" value="KAK9877654.1"/>
    <property type="molecule type" value="Genomic_DNA"/>
</dbReference>
<gene>
    <name evidence="1" type="ORF">WA026_019324</name>
</gene>
<reference evidence="1 2" key="1">
    <citation type="submission" date="2023-03" db="EMBL/GenBank/DDBJ databases">
        <title>Genome insight into feeding habits of ladybird beetles.</title>
        <authorList>
            <person name="Li H.-S."/>
            <person name="Huang Y.-H."/>
            <person name="Pang H."/>
        </authorList>
    </citation>
    <scope>NUCLEOTIDE SEQUENCE [LARGE SCALE GENOMIC DNA]</scope>
    <source>
        <strain evidence="1">SYSU_2023b</strain>
        <tissue evidence="1">Whole body</tissue>
    </source>
</reference>